<proteinExistence type="predicted"/>
<keyword evidence="1" id="KW-1133">Transmembrane helix</keyword>
<accession>A0ABM8GSH8</accession>
<reference evidence="3" key="1">
    <citation type="journal article" date="2019" name="Int. J. Syst. Evol. Microbiol.">
        <title>The Global Catalogue of Microorganisms (GCM) 10K type strain sequencing project: providing services to taxonomists for standard genome sequencing and annotation.</title>
        <authorList>
            <consortium name="The Broad Institute Genomics Platform"/>
            <consortium name="The Broad Institute Genome Sequencing Center for Infectious Disease"/>
            <person name="Wu L."/>
            <person name="Ma J."/>
        </authorList>
    </citation>
    <scope>NUCLEOTIDE SEQUENCE [LARGE SCALE GENOMIC DNA]</scope>
    <source>
        <strain evidence="3">NBRC 108728</strain>
    </source>
</reference>
<evidence type="ECO:0000313" key="2">
    <source>
        <dbReference type="EMBL" id="BDZ51265.1"/>
    </source>
</evidence>
<evidence type="ECO:0000313" key="3">
    <source>
        <dbReference type="Proteomes" id="UP001321486"/>
    </source>
</evidence>
<dbReference type="Proteomes" id="UP001321486">
    <property type="component" value="Chromosome"/>
</dbReference>
<protein>
    <recommendedName>
        <fullName evidence="4">DUF2970 domain-containing protein</fullName>
    </recommendedName>
</protein>
<gene>
    <name evidence="2" type="ORF">GCM10025867_35060</name>
</gene>
<keyword evidence="1" id="KW-0472">Membrane</keyword>
<keyword evidence="1" id="KW-0812">Transmembrane</keyword>
<dbReference type="EMBL" id="AP027732">
    <property type="protein sequence ID" value="BDZ51265.1"/>
    <property type="molecule type" value="Genomic_DNA"/>
</dbReference>
<feature type="transmembrane region" description="Helical" evidence="1">
    <location>
        <begin position="41"/>
        <end position="66"/>
    </location>
</feature>
<evidence type="ECO:0008006" key="4">
    <source>
        <dbReference type="Google" id="ProtNLM"/>
    </source>
</evidence>
<organism evidence="2 3">
    <name type="scientific">Frondihabitans sucicola</name>
    <dbReference type="NCBI Taxonomy" id="1268041"/>
    <lineage>
        <taxon>Bacteria</taxon>
        <taxon>Bacillati</taxon>
        <taxon>Actinomycetota</taxon>
        <taxon>Actinomycetes</taxon>
        <taxon>Micrococcales</taxon>
        <taxon>Microbacteriaceae</taxon>
        <taxon>Frondihabitans</taxon>
    </lineage>
</organism>
<sequence length="68" mass="7466">MATNTIRFIPPACPFGRGRVRSRRTRCDHGPFDERNDDVVVALWVFIGIIALVGLVLAVAAFVALAKQ</sequence>
<name>A0ABM8GSH8_9MICO</name>
<keyword evidence="3" id="KW-1185">Reference proteome</keyword>
<evidence type="ECO:0000256" key="1">
    <source>
        <dbReference type="SAM" id="Phobius"/>
    </source>
</evidence>